<name>A0A6J4NU05_9RHOB</name>
<evidence type="ECO:0000313" key="1">
    <source>
        <dbReference type="EMBL" id="CAA9393660.1"/>
    </source>
</evidence>
<sequence>MSRALTRLVKRGLVEAWSAEVKLSGDGRRYCLPGRFHLQDASIFQVSVEPAGIEDDQL</sequence>
<reference evidence="1" key="1">
    <citation type="submission" date="2020-02" db="EMBL/GenBank/DDBJ databases">
        <authorList>
            <person name="Meier V. D."/>
        </authorList>
    </citation>
    <scope>NUCLEOTIDE SEQUENCE</scope>
    <source>
        <strain evidence="1">AVDCRST_MAG15</strain>
    </source>
</reference>
<accession>A0A6J4NU05</accession>
<dbReference type="EMBL" id="CADCUU010000083">
    <property type="protein sequence ID" value="CAA9393660.1"/>
    <property type="molecule type" value="Genomic_DNA"/>
</dbReference>
<gene>
    <name evidence="1" type="ORF">AVDCRST_MAG15-586</name>
</gene>
<dbReference type="AlphaFoldDB" id="A0A6J4NU05"/>
<organism evidence="1">
    <name type="scientific">uncultured Rubellimicrobium sp</name>
    <dbReference type="NCBI Taxonomy" id="543078"/>
    <lineage>
        <taxon>Bacteria</taxon>
        <taxon>Pseudomonadati</taxon>
        <taxon>Pseudomonadota</taxon>
        <taxon>Alphaproteobacteria</taxon>
        <taxon>Rhodobacterales</taxon>
        <taxon>Roseobacteraceae</taxon>
        <taxon>Rubellimicrobium</taxon>
        <taxon>environmental samples</taxon>
    </lineage>
</organism>
<protein>
    <submittedName>
        <fullName evidence="1">Uncharacterized protein</fullName>
    </submittedName>
</protein>
<proteinExistence type="predicted"/>